<sequence length="296" mass="34639">MSSDYFYDPIQPELLYRHPLTTYQLETSYHRHNAYEIYLFLKGSVHFYVDHRCYPMQCGDLLVISPEEMHRTLILDETEYERITINLKKSYLCQLSTVRTNLLSCFDQRPEGISSIIHLHNDQLNQLLFWTSQIEEAADCNMYGADVRTNAAMAQLLVLINQWFQQNSFVPQDIMPELVRRTMEYIELNITQEITLGQLAEEFYLNSTSISRQFKKHTGLTLRSYILGRRIELAKQHLTEGMSITDACFQSGFSDYANFIRSFTKIVGISPGKYRKHRRETSDSPSLQQIVTNFEP</sequence>
<dbReference type="PROSITE" id="PS01124">
    <property type="entry name" value="HTH_ARAC_FAMILY_2"/>
    <property type="match status" value="1"/>
</dbReference>
<dbReference type="EMBL" id="CP159992">
    <property type="protein sequence ID" value="XCP97395.1"/>
    <property type="molecule type" value="Genomic_DNA"/>
</dbReference>
<dbReference type="Gene3D" id="2.60.120.10">
    <property type="entry name" value="Jelly Rolls"/>
    <property type="match status" value="1"/>
</dbReference>
<dbReference type="AlphaFoldDB" id="A0AAU8NIP3"/>
<keyword evidence="1" id="KW-0805">Transcription regulation</keyword>
<dbReference type="InterPro" id="IPR018062">
    <property type="entry name" value="HTH_AraC-typ_CS"/>
</dbReference>
<dbReference type="InterPro" id="IPR003313">
    <property type="entry name" value="AraC-bd"/>
</dbReference>
<dbReference type="InterPro" id="IPR018060">
    <property type="entry name" value="HTH_AraC"/>
</dbReference>
<dbReference type="GO" id="GO:0043565">
    <property type="term" value="F:sequence-specific DNA binding"/>
    <property type="evidence" value="ECO:0007669"/>
    <property type="project" value="InterPro"/>
</dbReference>
<keyword evidence="2" id="KW-0238">DNA-binding</keyword>
<dbReference type="InterPro" id="IPR009057">
    <property type="entry name" value="Homeodomain-like_sf"/>
</dbReference>
<dbReference type="SUPFAM" id="SSF46689">
    <property type="entry name" value="Homeodomain-like"/>
    <property type="match status" value="2"/>
</dbReference>
<evidence type="ECO:0000256" key="1">
    <source>
        <dbReference type="ARBA" id="ARBA00023015"/>
    </source>
</evidence>
<dbReference type="RefSeq" id="WP_342555999.1">
    <property type="nucleotide sequence ID" value="NZ_CP159992.1"/>
</dbReference>
<evidence type="ECO:0000256" key="3">
    <source>
        <dbReference type="ARBA" id="ARBA00023163"/>
    </source>
</evidence>
<evidence type="ECO:0000256" key="2">
    <source>
        <dbReference type="ARBA" id="ARBA00023125"/>
    </source>
</evidence>
<organism evidence="5">
    <name type="scientific">Paenibacillus sp. AN1007</name>
    <dbReference type="NCBI Taxonomy" id="3151385"/>
    <lineage>
        <taxon>Bacteria</taxon>
        <taxon>Bacillati</taxon>
        <taxon>Bacillota</taxon>
        <taxon>Bacilli</taxon>
        <taxon>Bacillales</taxon>
        <taxon>Paenibacillaceae</taxon>
        <taxon>Paenibacillus</taxon>
    </lineage>
</organism>
<feature type="domain" description="HTH araC/xylS-type" evidence="4">
    <location>
        <begin position="180"/>
        <end position="277"/>
    </location>
</feature>
<dbReference type="Gene3D" id="1.10.10.60">
    <property type="entry name" value="Homeodomain-like"/>
    <property type="match status" value="2"/>
</dbReference>
<reference evidence="5" key="1">
    <citation type="submission" date="2024-05" db="EMBL/GenBank/DDBJ databases">
        <title>Draft genome assemblies of 36 bacteria isolated from hibernating arctic ground squirrels.</title>
        <authorList>
            <person name="McKee H."/>
            <person name="Mullen L."/>
            <person name="Drown D.M."/>
            <person name="Duddleston K.N."/>
        </authorList>
    </citation>
    <scope>NUCLEOTIDE SEQUENCE</scope>
    <source>
        <strain evidence="5">AN1007</strain>
    </source>
</reference>
<dbReference type="PANTHER" id="PTHR43280">
    <property type="entry name" value="ARAC-FAMILY TRANSCRIPTIONAL REGULATOR"/>
    <property type="match status" value="1"/>
</dbReference>
<dbReference type="PROSITE" id="PS00041">
    <property type="entry name" value="HTH_ARAC_FAMILY_1"/>
    <property type="match status" value="1"/>
</dbReference>
<dbReference type="GO" id="GO:0003700">
    <property type="term" value="F:DNA-binding transcription factor activity"/>
    <property type="evidence" value="ECO:0007669"/>
    <property type="project" value="InterPro"/>
</dbReference>
<protein>
    <submittedName>
        <fullName evidence="5">AraC family transcriptional regulator</fullName>
    </submittedName>
</protein>
<dbReference type="InterPro" id="IPR037923">
    <property type="entry name" value="HTH-like"/>
</dbReference>
<dbReference type="Pfam" id="PF02311">
    <property type="entry name" value="AraC_binding"/>
    <property type="match status" value="1"/>
</dbReference>
<dbReference type="SUPFAM" id="SSF51215">
    <property type="entry name" value="Regulatory protein AraC"/>
    <property type="match status" value="1"/>
</dbReference>
<proteinExistence type="predicted"/>
<accession>A0AAU8NIP3</accession>
<dbReference type="InterPro" id="IPR014710">
    <property type="entry name" value="RmlC-like_jellyroll"/>
</dbReference>
<dbReference type="SMART" id="SM00342">
    <property type="entry name" value="HTH_ARAC"/>
    <property type="match status" value="1"/>
</dbReference>
<keyword evidence="3" id="KW-0804">Transcription</keyword>
<evidence type="ECO:0000313" key="5">
    <source>
        <dbReference type="EMBL" id="XCP97395.1"/>
    </source>
</evidence>
<gene>
    <name evidence="5" type="ORF">ABXS70_12140</name>
</gene>
<dbReference type="PANTHER" id="PTHR43280:SF2">
    <property type="entry name" value="HTH-TYPE TRANSCRIPTIONAL REGULATOR EXSA"/>
    <property type="match status" value="1"/>
</dbReference>
<dbReference type="Pfam" id="PF12833">
    <property type="entry name" value="HTH_18"/>
    <property type="match status" value="1"/>
</dbReference>
<name>A0AAU8NIP3_9BACL</name>
<evidence type="ECO:0000259" key="4">
    <source>
        <dbReference type="PROSITE" id="PS01124"/>
    </source>
</evidence>